<dbReference type="GO" id="GO:0016747">
    <property type="term" value="F:acyltransferase activity, transferring groups other than amino-acyl groups"/>
    <property type="evidence" value="ECO:0007669"/>
    <property type="project" value="InterPro"/>
</dbReference>
<keyword evidence="5" id="KW-1185">Reference proteome</keyword>
<keyword evidence="1" id="KW-0808">Transferase</keyword>
<sequence length="241" mass="26696">MDASLDTANIDNLTALWHAMGATALDDTLPGLHACTGWPHRFWFDWRRPPQPTVQLHDALAALPPRAMVPVWRADKAGSALEQSLRQLGYTVALEQRAMHLRQWPVFPASSLALRPALSDDELNRWTQLCSEAFGYPIDSGVMARLARDDRASLWLAEDKGEAVATALLFRTGGTVGMHQVGVPAAQRGRGVARALMQALMNQCHARDTDSLVLQASAAGEGLYRQLGFQQRFLLRSYRRQ</sequence>
<name>A0A939DI80_9GAMM</name>
<protein>
    <submittedName>
        <fullName evidence="4">GNAT family N-acetyltransferase</fullName>
    </submittedName>
</protein>
<dbReference type="CDD" id="cd04301">
    <property type="entry name" value="NAT_SF"/>
    <property type="match status" value="1"/>
</dbReference>
<dbReference type="Proteomes" id="UP000664303">
    <property type="component" value="Unassembled WGS sequence"/>
</dbReference>
<accession>A0A939DI80</accession>
<evidence type="ECO:0000313" key="5">
    <source>
        <dbReference type="Proteomes" id="UP000664303"/>
    </source>
</evidence>
<feature type="domain" description="N-acetyltransferase" evidence="3">
    <location>
        <begin position="112"/>
        <end position="241"/>
    </location>
</feature>
<dbReference type="InterPro" id="IPR050832">
    <property type="entry name" value="Bact_Acetyltransf"/>
</dbReference>
<organism evidence="4 5">
    <name type="scientific">Parahaliea mediterranea</name>
    <dbReference type="NCBI Taxonomy" id="651086"/>
    <lineage>
        <taxon>Bacteria</taxon>
        <taxon>Pseudomonadati</taxon>
        <taxon>Pseudomonadota</taxon>
        <taxon>Gammaproteobacteria</taxon>
        <taxon>Cellvibrionales</taxon>
        <taxon>Halieaceae</taxon>
        <taxon>Parahaliea</taxon>
    </lineage>
</organism>
<dbReference type="AlphaFoldDB" id="A0A939DI80"/>
<dbReference type="EMBL" id="JAFKCZ010000014">
    <property type="protein sequence ID" value="MBN7798326.1"/>
    <property type="molecule type" value="Genomic_DNA"/>
</dbReference>
<dbReference type="Gene3D" id="3.40.630.30">
    <property type="match status" value="1"/>
</dbReference>
<dbReference type="RefSeq" id="WP_206561776.1">
    <property type="nucleotide sequence ID" value="NZ_JAFKCZ010000014.1"/>
</dbReference>
<keyword evidence="2" id="KW-0012">Acyltransferase</keyword>
<evidence type="ECO:0000256" key="1">
    <source>
        <dbReference type="ARBA" id="ARBA00022679"/>
    </source>
</evidence>
<evidence type="ECO:0000259" key="3">
    <source>
        <dbReference type="PROSITE" id="PS51186"/>
    </source>
</evidence>
<dbReference type="PANTHER" id="PTHR43877:SF2">
    <property type="entry name" value="AMINOALKYLPHOSPHONATE N-ACETYLTRANSFERASE-RELATED"/>
    <property type="match status" value="1"/>
</dbReference>
<comment type="caution">
    <text evidence="4">The sequence shown here is derived from an EMBL/GenBank/DDBJ whole genome shotgun (WGS) entry which is preliminary data.</text>
</comment>
<gene>
    <name evidence="4" type="ORF">JYP50_17095</name>
</gene>
<reference evidence="4" key="1">
    <citation type="submission" date="2021-02" db="EMBL/GenBank/DDBJ databases">
        <title>PHA producing bacteria isolated from coastal sediment in Guangdong, Shenzhen.</title>
        <authorList>
            <person name="Zheng W."/>
            <person name="Yu S."/>
            <person name="Huang Y."/>
        </authorList>
    </citation>
    <scope>NUCLEOTIDE SEQUENCE</scope>
    <source>
        <strain evidence="4">TN14-10</strain>
    </source>
</reference>
<evidence type="ECO:0000256" key="2">
    <source>
        <dbReference type="ARBA" id="ARBA00023315"/>
    </source>
</evidence>
<dbReference type="PROSITE" id="PS51186">
    <property type="entry name" value="GNAT"/>
    <property type="match status" value="1"/>
</dbReference>
<proteinExistence type="predicted"/>
<dbReference type="PANTHER" id="PTHR43877">
    <property type="entry name" value="AMINOALKYLPHOSPHONATE N-ACETYLTRANSFERASE-RELATED-RELATED"/>
    <property type="match status" value="1"/>
</dbReference>
<dbReference type="InterPro" id="IPR016181">
    <property type="entry name" value="Acyl_CoA_acyltransferase"/>
</dbReference>
<evidence type="ECO:0000313" key="4">
    <source>
        <dbReference type="EMBL" id="MBN7798326.1"/>
    </source>
</evidence>
<dbReference type="SUPFAM" id="SSF55729">
    <property type="entry name" value="Acyl-CoA N-acyltransferases (Nat)"/>
    <property type="match status" value="1"/>
</dbReference>
<dbReference type="Pfam" id="PF13508">
    <property type="entry name" value="Acetyltransf_7"/>
    <property type="match status" value="1"/>
</dbReference>
<dbReference type="InterPro" id="IPR000182">
    <property type="entry name" value="GNAT_dom"/>
</dbReference>